<dbReference type="PANTHER" id="PTHR42918:SF15">
    <property type="entry name" value="LYSINE--TRNA LIGASE, CHLOROPLASTIC_MITOCHONDRIAL"/>
    <property type="match status" value="1"/>
</dbReference>
<evidence type="ECO:0000256" key="11">
    <source>
        <dbReference type="ARBA" id="ARBA00022989"/>
    </source>
</evidence>
<feature type="binding site" evidence="19">
    <location>
        <position position="1009"/>
    </location>
    <ligand>
        <name>Mg(2+)</name>
        <dbReference type="ChEBI" id="CHEBI:18420"/>
        <label>2</label>
    </ligand>
</feature>
<comment type="similarity">
    <text evidence="2">In the N-terminal section; belongs to the LPG synthetase family.</text>
</comment>
<keyword evidence="23" id="KW-1185">Reference proteome</keyword>
<dbReference type="InterPro" id="IPR024320">
    <property type="entry name" value="LPG_synthase_C"/>
</dbReference>
<comment type="similarity">
    <text evidence="19">Belongs to the class-II aminoacyl-tRNA synthetase family.</text>
</comment>
<proteinExistence type="inferred from homology"/>
<keyword evidence="12" id="KW-0443">Lipid metabolism</keyword>
<evidence type="ECO:0000256" key="16">
    <source>
        <dbReference type="ARBA" id="ARBA00024681"/>
    </source>
</evidence>
<evidence type="ECO:0000256" key="14">
    <source>
        <dbReference type="ARBA" id="ARBA00023251"/>
    </source>
</evidence>
<keyword evidence="4" id="KW-1003">Cell membrane</keyword>
<dbReference type="InterPro" id="IPR006195">
    <property type="entry name" value="aa-tRNA-synth_II"/>
</dbReference>
<evidence type="ECO:0000256" key="20">
    <source>
        <dbReference type="SAM" id="Phobius"/>
    </source>
</evidence>
<keyword evidence="6" id="KW-0808">Transferase</keyword>
<comment type="catalytic activity">
    <reaction evidence="18 19">
        <text>tRNA(Lys) + L-lysine + ATP = L-lysyl-tRNA(Lys) + AMP + diphosphate</text>
        <dbReference type="Rhea" id="RHEA:20792"/>
        <dbReference type="Rhea" id="RHEA-COMP:9696"/>
        <dbReference type="Rhea" id="RHEA-COMP:9697"/>
        <dbReference type="ChEBI" id="CHEBI:30616"/>
        <dbReference type="ChEBI" id="CHEBI:32551"/>
        <dbReference type="ChEBI" id="CHEBI:33019"/>
        <dbReference type="ChEBI" id="CHEBI:78442"/>
        <dbReference type="ChEBI" id="CHEBI:78529"/>
        <dbReference type="ChEBI" id="CHEBI:456215"/>
        <dbReference type="EC" id="6.1.1.6"/>
    </reaction>
</comment>
<dbReference type="Gene3D" id="3.30.930.10">
    <property type="entry name" value="Bira Bifunctional Protein, Domain 2"/>
    <property type="match status" value="1"/>
</dbReference>
<feature type="binding site" evidence="19">
    <location>
        <position position="1009"/>
    </location>
    <ligand>
        <name>Mg(2+)</name>
        <dbReference type="ChEBI" id="CHEBI:18420"/>
        <label>1</label>
    </ligand>
</feature>
<dbReference type="HAMAP" id="MF_00252">
    <property type="entry name" value="Lys_tRNA_synth_class2"/>
    <property type="match status" value="1"/>
</dbReference>
<dbReference type="CDD" id="cd04322">
    <property type="entry name" value="LysRS_N"/>
    <property type="match status" value="1"/>
</dbReference>
<evidence type="ECO:0000256" key="1">
    <source>
        <dbReference type="ARBA" id="ARBA00004651"/>
    </source>
</evidence>
<evidence type="ECO:0000313" key="22">
    <source>
        <dbReference type="EMBL" id="GAA2344712.1"/>
    </source>
</evidence>
<dbReference type="InterPro" id="IPR018149">
    <property type="entry name" value="Lys-tRNA-synth_II_C"/>
</dbReference>
<dbReference type="Pfam" id="PF01336">
    <property type="entry name" value="tRNA_anti-codon"/>
    <property type="match status" value="1"/>
</dbReference>
<feature type="transmembrane region" description="Helical" evidence="20">
    <location>
        <begin position="194"/>
        <end position="215"/>
    </location>
</feature>
<protein>
    <recommendedName>
        <fullName evidence="19">Lysine--tRNA ligase</fullName>
        <ecNumber evidence="19">6.1.1.6</ecNumber>
    </recommendedName>
    <alternativeName>
        <fullName evidence="19">Lysyl-tRNA synthetase</fullName>
        <shortName evidence="19">LysRS</shortName>
    </alternativeName>
</protein>
<feature type="transmembrane region" description="Helical" evidence="20">
    <location>
        <begin position="30"/>
        <end position="51"/>
    </location>
</feature>
<evidence type="ECO:0000256" key="13">
    <source>
        <dbReference type="ARBA" id="ARBA00023146"/>
    </source>
</evidence>
<feature type="domain" description="Aminoacyl-transfer RNA synthetases class-II family profile" evidence="21">
    <location>
        <begin position="775"/>
        <end position="1093"/>
    </location>
</feature>
<keyword evidence="9 19" id="KW-0547">Nucleotide-binding</keyword>
<keyword evidence="10 19" id="KW-0067">ATP-binding</keyword>
<evidence type="ECO:0000256" key="7">
    <source>
        <dbReference type="ARBA" id="ARBA00022692"/>
    </source>
</evidence>
<keyword evidence="7 20" id="KW-0812">Transmembrane</keyword>
<dbReference type="NCBIfam" id="NF001756">
    <property type="entry name" value="PRK00484.1"/>
    <property type="match status" value="1"/>
</dbReference>
<keyword evidence="14" id="KW-0046">Antibiotic resistance</keyword>
<dbReference type="InterPro" id="IPR045864">
    <property type="entry name" value="aa-tRNA-synth_II/BPL/LPL"/>
</dbReference>
<dbReference type="PROSITE" id="PS50862">
    <property type="entry name" value="AA_TRNA_LIGASE_II"/>
    <property type="match status" value="1"/>
</dbReference>
<comment type="function">
    <text evidence="16">Catalyzes the production of L-lysyl-tRNA(Lys)transfer and the transfer of a lysyl group from L-lysyl-tRNA(Lys) to membrane-bound phosphatidylglycerol (PG), which produces lysylphosphatidylglycerol (LPG), one of the components of the bacterial membrane with a positive net charge. LPG synthesis contributes to the resistance to cationic antimicrobial peptides (CAMPs) and likely protects M.tuberculosis against the CAMPs produced by competiting microorganisms (bacteriocins). In fact, the modification of anionic phosphatidylglycerol with positively charged L-lysine results in repulsion of the peptides.</text>
</comment>
<dbReference type="Pfam" id="PF00152">
    <property type="entry name" value="tRNA-synt_2"/>
    <property type="match status" value="1"/>
</dbReference>
<evidence type="ECO:0000256" key="10">
    <source>
        <dbReference type="ARBA" id="ARBA00022840"/>
    </source>
</evidence>
<comment type="similarity">
    <text evidence="3">In the C-terminal section; belongs to the class-II aminoacyl-tRNA synthetase family.</text>
</comment>
<evidence type="ECO:0000256" key="8">
    <source>
        <dbReference type="ARBA" id="ARBA00022723"/>
    </source>
</evidence>
<evidence type="ECO:0000256" key="15">
    <source>
        <dbReference type="ARBA" id="ARBA00023268"/>
    </source>
</evidence>
<dbReference type="PANTHER" id="PTHR42918">
    <property type="entry name" value="LYSYL-TRNA SYNTHETASE"/>
    <property type="match status" value="1"/>
</dbReference>
<dbReference type="InterPro" id="IPR012340">
    <property type="entry name" value="NA-bd_OB-fold"/>
</dbReference>
<keyword evidence="15" id="KW-0511">Multifunctional enzyme</keyword>
<keyword evidence="19" id="KW-0963">Cytoplasm</keyword>
<comment type="caution">
    <text evidence="22">The sequence shown here is derived from an EMBL/GenBank/DDBJ whole genome shotgun (WGS) entry which is preliminary data.</text>
</comment>
<evidence type="ECO:0000256" key="18">
    <source>
        <dbReference type="ARBA" id="ARBA00048573"/>
    </source>
</evidence>
<keyword evidence="8 19" id="KW-0479">Metal-binding</keyword>
<comment type="subcellular location">
    <subcellularLocation>
        <location evidence="1">Cell membrane</location>
        <topology evidence="1">Multi-pass membrane protein</topology>
    </subcellularLocation>
    <subcellularLocation>
        <location evidence="19">Cytoplasm</location>
    </subcellularLocation>
</comment>
<dbReference type="InterPro" id="IPR044136">
    <property type="entry name" value="Lys-tRNA-ligase_II_N"/>
</dbReference>
<evidence type="ECO:0000256" key="6">
    <source>
        <dbReference type="ARBA" id="ARBA00022679"/>
    </source>
</evidence>
<feature type="binding site" evidence="19">
    <location>
        <position position="1002"/>
    </location>
    <ligand>
        <name>Mg(2+)</name>
        <dbReference type="ChEBI" id="CHEBI:18420"/>
        <label>1</label>
    </ligand>
</feature>
<dbReference type="InterPro" id="IPR031553">
    <property type="entry name" value="tRNA-synt_2_TM"/>
</dbReference>
<feature type="transmembrane region" description="Helical" evidence="20">
    <location>
        <begin position="96"/>
        <end position="116"/>
    </location>
</feature>
<dbReference type="GO" id="GO:0016874">
    <property type="term" value="F:ligase activity"/>
    <property type="evidence" value="ECO:0007669"/>
    <property type="project" value="UniProtKB-KW"/>
</dbReference>
<evidence type="ECO:0000256" key="17">
    <source>
        <dbReference type="ARBA" id="ARBA00047540"/>
    </source>
</evidence>
<name>A0ABP5T792_9ACTN</name>
<dbReference type="EMBL" id="BAAARV010000024">
    <property type="protein sequence ID" value="GAA2344712.1"/>
    <property type="molecule type" value="Genomic_DNA"/>
</dbReference>
<feature type="transmembrane region" description="Helical" evidence="20">
    <location>
        <begin position="58"/>
        <end position="84"/>
    </location>
</feature>
<keyword evidence="20" id="KW-0472">Membrane</keyword>
<evidence type="ECO:0000256" key="19">
    <source>
        <dbReference type="HAMAP-Rule" id="MF_00252"/>
    </source>
</evidence>
<comment type="catalytic activity">
    <reaction evidence="17">
        <text>L-lysyl-tRNA(Lys) + a 1,2-diacyl-sn-glycero-3-phospho-(1'-sn-glycerol) = a 1,2-diacyl-sn-glycero-3-phospho-1'-(3'-O-L-lysyl)-sn-glycerol + tRNA(Lys)</text>
        <dbReference type="Rhea" id="RHEA:10668"/>
        <dbReference type="Rhea" id="RHEA-COMP:9696"/>
        <dbReference type="Rhea" id="RHEA-COMP:9697"/>
        <dbReference type="ChEBI" id="CHEBI:64716"/>
        <dbReference type="ChEBI" id="CHEBI:75792"/>
        <dbReference type="ChEBI" id="CHEBI:78442"/>
        <dbReference type="ChEBI" id="CHEBI:78529"/>
        <dbReference type="EC" id="2.3.2.3"/>
    </reaction>
</comment>
<evidence type="ECO:0000256" key="2">
    <source>
        <dbReference type="ARBA" id="ARBA00005270"/>
    </source>
</evidence>
<dbReference type="EC" id="6.1.1.6" evidence="19"/>
<keyword evidence="5 19" id="KW-0436">Ligase</keyword>
<keyword evidence="11 20" id="KW-1133">Transmembrane helix</keyword>
<dbReference type="NCBIfam" id="NF002821">
    <property type="entry name" value="PRK02983.1"/>
    <property type="match status" value="1"/>
</dbReference>
<keyword evidence="19" id="KW-0460">Magnesium</keyword>
<feature type="transmembrane region" description="Helical" evidence="20">
    <location>
        <begin position="136"/>
        <end position="156"/>
    </location>
</feature>
<dbReference type="InterPro" id="IPR004365">
    <property type="entry name" value="NA-bd_OB_tRNA"/>
</dbReference>
<dbReference type="NCBIfam" id="TIGR00499">
    <property type="entry name" value="lysS_bact"/>
    <property type="match status" value="1"/>
</dbReference>
<reference evidence="23" key="1">
    <citation type="journal article" date="2019" name="Int. J. Syst. Evol. Microbiol.">
        <title>The Global Catalogue of Microorganisms (GCM) 10K type strain sequencing project: providing services to taxonomists for standard genome sequencing and annotation.</title>
        <authorList>
            <consortium name="The Broad Institute Genomics Platform"/>
            <consortium name="The Broad Institute Genome Sequencing Center for Infectious Disease"/>
            <person name="Wu L."/>
            <person name="Ma J."/>
        </authorList>
    </citation>
    <scope>NUCLEOTIDE SEQUENCE [LARGE SCALE GENOMIC DNA]</scope>
    <source>
        <strain evidence="23">JCM 3272</strain>
    </source>
</reference>
<sequence>MTIAGLWVVVSLPLRHFAWAWWIDDAFGLLNLPVAPNLFIAASLLLLGSALRRRLRTALILLLVYQVLVTLFDAAATVVFAVFWDSLAATERPHPWEMVSIAASVPIGVILTVLLWRARGRFPARLAPGSRRGALLVLAAGLALSWLLALGLTELFPHTLRGLGESLVWASRSAFGLTAPEDKAGLHGHRGHHWIAVLSGTASAAALFAAVGVFLRSARAKQFLGADDELRIRRLLLDSGERDSLGYFGTRRDKSVVFSPDGRAAITYRVVASVSLASADPIGHAASWPAAIEAWLAEARRYAWFPAVLSASEAGASAYVAAGLKALSLGDEAILNVADFSLEGRTMRPVRQAVTRVRRAGYAVEVRRHGDLDPATLADLARLAKAWLGDASERGFSMALGRLGDLSDERCVMVVARDAEGRVRGLLSFVPWGANGLSLDLMRADRTAENGVNEFMIAGLIESCQELRVRQISLNFAMFRAVFSSAERVGAGPVVRLTDTALSVASRFWQLESLYRANAKYRPAWLPRFLCYDSSLTLTRAAIAAGMAEGFLPAFNPAERVQDHEQIRLETGETVPFPVAVHRQEQERLALLGPVRRVGEQQLTRLAKAERLARSGRQPYPVGVPRTTTLAEVRQAHPDLAPDHRTGVQVSVAGRVRALRDLGGVTFGVLQDGTGATLQAMLTADGSPAEARAWWKSTVDLGDHVSVTGEVVTSRRGELSVLVSAWTMAAKCLRPLPGRHAGFTDPEARVSRRHLDLLVNADSMLVLRRRSAAVKALRDGFAARGFTEVETPMLQPVHGGATARPFRTHINAYDMDLYLRIAPELHLKRLCVAGMEKVFELNRNFRNEGADATHNPEFTSVEAYQAYADYHTMRELTRELILEVATAVHGTPSVLRPGDDGAPRLVDLSAPWPVVTVHAAVGRACGTTITPDTPAAALRAICAARGVHAPTGATAGELVLELYEALVEKQTTYPTFYLDFPTETSPLTRAHRDDPRLAERWDLVAYGMELATAYSELIDPVEQRARLTAQSLRAAAGDPEAMQLDEAFLGALEYAMPPTGGLGLGVDRLVMLLTGTTIRATLAFPFHRPAPTPSEAMPPRRGDMS</sequence>
<dbReference type="SUPFAM" id="SSF50249">
    <property type="entry name" value="Nucleic acid-binding proteins"/>
    <property type="match status" value="1"/>
</dbReference>
<dbReference type="Pfam" id="PF09924">
    <property type="entry name" value="LPG_synthase_C"/>
    <property type="match status" value="1"/>
</dbReference>
<dbReference type="SUPFAM" id="SSF55681">
    <property type="entry name" value="Class II aaRS and biotin synthetases"/>
    <property type="match status" value="1"/>
</dbReference>
<evidence type="ECO:0000256" key="9">
    <source>
        <dbReference type="ARBA" id="ARBA00022741"/>
    </source>
</evidence>
<evidence type="ECO:0000256" key="4">
    <source>
        <dbReference type="ARBA" id="ARBA00022475"/>
    </source>
</evidence>
<accession>A0ABP5T792</accession>
<evidence type="ECO:0000256" key="3">
    <source>
        <dbReference type="ARBA" id="ARBA00009968"/>
    </source>
</evidence>
<gene>
    <name evidence="22" type="primary">lysX_2</name>
    <name evidence="19" type="synonym">lysS</name>
    <name evidence="22" type="ORF">GCM10010170_030380</name>
</gene>
<organism evidence="22 23">
    <name type="scientific">Dactylosporangium salmoneum</name>
    <dbReference type="NCBI Taxonomy" id="53361"/>
    <lineage>
        <taxon>Bacteria</taxon>
        <taxon>Bacillati</taxon>
        <taxon>Actinomycetota</taxon>
        <taxon>Actinomycetes</taxon>
        <taxon>Micromonosporales</taxon>
        <taxon>Micromonosporaceae</taxon>
        <taxon>Dactylosporangium</taxon>
    </lineage>
</organism>
<dbReference type="PRINTS" id="PR00982">
    <property type="entry name" value="TRNASYNTHLYS"/>
</dbReference>
<evidence type="ECO:0000259" key="21">
    <source>
        <dbReference type="PROSITE" id="PS50862"/>
    </source>
</evidence>
<evidence type="ECO:0000256" key="5">
    <source>
        <dbReference type="ARBA" id="ARBA00022598"/>
    </source>
</evidence>
<comment type="subunit">
    <text evidence="19">Homodimer.</text>
</comment>
<dbReference type="Pfam" id="PF16995">
    <property type="entry name" value="tRNA-synt_2_TM"/>
    <property type="match status" value="1"/>
</dbReference>
<dbReference type="InterPro" id="IPR004364">
    <property type="entry name" value="Aa-tRNA-synt_II"/>
</dbReference>
<dbReference type="Proteomes" id="UP001501444">
    <property type="component" value="Unassembled WGS sequence"/>
</dbReference>
<evidence type="ECO:0000256" key="12">
    <source>
        <dbReference type="ARBA" id="ARBA00023098"/>
    </source>
</evidence>
<evidence type="ECO:0000313" key="23">
    <source>
        <dbReference type="Proteomes" id="UP001501444"/>
    </source>
</evidence>
<keyword evidence="13 19" id="KW-0030">Aminoacyl-tRNA synthetase</keyword>
<comment type="cofactor">
    <cofactor evidence="19">
        <name>Mg(2+)</name>
        <dbReference type="ChEBI" id="CHEBI:18420"/>
    </cofactor>
    <text evidence="19">Binds 3 Mg(2+) ions per subunit.</text>
</comment>
<dbReference type="InterPro" id="IPR002313">
    <property type="entry name" value="Lys-tRNA-ligase_II"/>
</dbReference>
<keyword evidence="19" id="KW-0648">Protein biosynthesis</keyword>
<dbReference type="Gene3D" id="2.40.50.140">
    <property type="entry name" value="Nucleic acid-binding proteins"/>
    <property type="match status" value="1"/>
</dbReference>